<proteinExistence type="predicted"/>
<evidence type="ECO:0000256" key="6">
    <source>
        <dbReference type="ARBA" id="ARBA00023242"/>
    </source>
</evidence>
<organism evidence="8 9">
    <name type="scientific">Diaporthe australafricana</name>
    <dbReference type="NCBI Taxonomy" id="127596"/>
    <lineage>
        <taxon>Eukaryota</taxon>
        <taxon>Fungi</taxon>
        <taxon>Dikarya</taxon>
        <taxon>Ascomycota</taxon>
        <taxon>Pezizomycotina</taxon>
        <taxon>Sordariomycetes</taxon>
        <taxon>Sordariomycetidae</taxon>
        <taxon>Diaporthales</taxon>
        <taxon>Diaporthaceae</taxon>
        <taxon>Diaporthe</taxon>
    </lineage>
</organism>
<evidence type="ECO:0000256" key="3">
    <source>
        <dbReference type="ARBA" id="ARBA00023015"/>
    </source>
</evidence>
<keyword evidence="3" id="KW-0805">Transcription regulation</keyword>
<keyword evidence="4" id="KW-0238">DNA-binding</keyword>
<name>A0ABR3W1W3_9PEZI</name>
<evidence type="ECO:0000313" key="9">
    <source>
        <dbReference type="Proteomes" id="UP001583177"/>
    </source>
</evidence>
<evidence type="ECO:0000256" key="2">
    <source>
        <dbReference type="ARBA" id="ARBA00022833"/>
    </source>
</evidence>
<evidence type="ECO:0000256" key="7">
    <source>
        <dbReference type="SAM" id="MobiDB-lite"/>
    </source>
</evidence>
<sequence length="291" mass="31212">MGLHRVSNESGDSDEVAVQAATFWGAFALDQPFVKLRIKTSQKTSQILPRDLCSDAANAIQGLCKSYSQLYTLERTPSFVPYFVLTSAVMHLAIAASGTPLDPEGLGGAGAGSSTQESPNGDPPAGNNSFKPSSHVTKSINQGISDLTEMAPCHHFAEQALNILRYLAKKWNIKVDVDVAGKLKREKEALGQTGRKPPTRESELTRMKDPDYGTRPTTSSLNFFAPDVQEQDYVSSWRASAPAGAGAASTGESAAKTGESMENPLFWPFPMQGRPILPTGDALAEAGFELY</sequence>
<evidence type="ECO:0008006" key="10">
    <source>
        <dbReference type="Google" id="ProtNLM"/>
    </source>
</evidence>
<evidence type="ECO:0000256" key="4">
    <source>
        <dbReference type="ARBA" id="ARBA00023125"/>
    </source>
</evidence>
<keyword evidence="9" id="KW-1185">Reference proteome</keyword>
<keyword evidence="5" id="KW-0804">Transcription</keyword>
<dbReference type="EMBL" id="JAWRVE010000177">
    <property type="protein sequence ID" value="KAL1851051.1"/>
    <property type="molecule type" value="Genomic_DNA"/>
</dbReference>
<dbReference type="Proteomes" id="UP001583177">
    <property type="component" value="Unassembled WGS sequence"/>
</dbReference>
<gene>
    <name evidence="8" type="ORF">Daus18300_012660</name>
</gene>
<feature type="compositionally biased region" description="Basic and acidic residues" evidence="7">
    <location>
        <begin position="198"/>
        <end position="212"/>
    </location>
</feature>
<evidence type="ECO:0000256" key="5">
    <source>
        <dbReference type="ARBA" id="ARBA00023163"/>
    </source>
</evidence>
<evidence type="ECO:0000313" key="8">
    <source>
        <dbReference type="EMBL" id="KAL1851051.1"/>
    </source>
</evidence>
<comment type="caution">
    <text evidence="8">The sequence shown here is derived from an EMBL/GenBank/DDBJ whole genome shotgun (WGS) entry which is preliminary data.</text>
</comment>
<accession>A0ABR3W1W3</accession>
<evidence type="ECO:0000256" key="1">
    <source>
        <dbReference type="ARBA" id="ARBA00022723"/>
    </source>
</evidence>
<keyword evidence="6" id="KW-0539">Nucleus</keyword>
<feature type="region of interest" description="Disordered" evidence="7">
    <location>
        <begin position="104"/>
        <end position="137"/>
    </location>
</feature>
<feature type="compositionally biased region" description="Polar residues" evidence="7">
    <location>
        <begin position="126"/>
        <end position="137"/>
    </location>
</feature>
<dbReference type="PANTHER" id="PTHR31313">
    <property type="entry name" value="TY1 ENHANCER ACTIVATOR"/>
    <property type="match status" value="1"/>
</dbReference>
<reference evidence="8 9" key="1">
    <citation type="journal article" date="2024" name="IMA Fungus">
        <title>IMA Genome - F19 : A genome assembly and annotation guide to empower mycologists, including annotated draft genome sequences of Ceratocystis pirilliformis, Diaporthe australafricana, Fusarium ophioides, Paecilomyces lecythidis, and Sporothrix stenoceras.</title>
        <authorList>
            <person name="Aylward J."/>
            <person name="Wilson A.M."/>
            <person name="Visagie C.M."/>
            <person name="Spraker J."/>
            <person name="Barnes I."/>
            <person name="Buitendag C."/>
            <person name="Ceriani C."/>
            <person name="Del Mar Angel L."/>
            <person name="du Plessis D."/>
            <person name="Fuchs T."/>
            <person name="Gasser K."/>
            <person name="Kramer D."/>
            <person name="Li W."/>
            <person name="Munsamy K."/>
            <person name="Piso A."/>
            <person name="Price J.L."/>
            <person name="Sonnekus B."/>
            <person name="Thomas C."/>
            <person name="van der Nest A."/>
            <person name="van Dijk A."/>
            <person name="van Heerden A."/>
            <person name="van Vuuren N."/>
            <person name="Yilmaz N."/>
            <person name="Duong T.A."/>
            <person name="van der Merwe N.A."/>
            <person name="Wingfield M.J."/>
            <person name="Wingfield B.D."/>
        </authorList>
    </citation>
    <scope>NUCLEOTIDE SEQUENCE [LARGE SCALE GENOMIC DNA]</scope>
    <source>
        <strain evidence="8 9">CMW 18300</strain>
    </source>
</reference>
<protein>
    <recommendedName>
        <fullName evidence="10">Transcription factor domain-containing protein</fullName>
    </recommendedName>
</protein>
<keyword evidence="1" id="KW-0479">Metal-binding</keyword>
<keyword evidence="2" id="KW-0862">Zinc</keyword>
<dbReference type="InterPro" id="IPR051615">
    <property type="entry name" value="Transcr_Regulatory_Elem"/>
</dbReference>
<dbReference type="PANTHER" id="PTHR31313:SF4">
    <property type="entry name" value="CONIDIAL DEVELOPMENT PROTEIN FLUFFY"/>
    <property type="match status" value="1"/>
</dbReference>
<feature type="region of interest" description="Disordered" evidence="7">
    <location>
        <begin position="188"/>
        <end position="221"/>
    </location>
</feature>